<proteinExistence type="predicted"/>
<keyword evidence="2" id="KW-1185">Reference proteome</keyword>
<reference evidence="1 2" key="1">
    <citation type="submission" date="2021-03" db="EMBL/GenBank/DDBJ databases">
        <title>Genomic Encyclopedia of Type Strains, Phase IV (KMG-IV): sequencing the most valuable type-strain genomes for metagenomic binning, comparative biology and taxonomic classification.</title>
        <authorList>
            <person name="Goeker M."/>
        </authorList>
    </citation>
    <scope>NUCLEOTIDE SEQUENCE [LARGE SCALE GENOMIC DNA]</scope>
    <source>
        <strain evidence="1 2">DSM 26048</strain>
    </source>
</reference>
<name>A0ABS4J2N5_9BACL</name>
<evidence type="ECO:0000313" key="1">
    <source>
        <dbReference type="EMBL" id="MBP1994103.1"/>
    </source>
</evidence>
<evidence type="ECO:0000313" key="2">
    <source>
        <dbReference type="Proteomes" id="UP001519287"/>
    </source>
</evidence>
<dbReference type="EMBL" id="JAGGLB010000023">
    <property type="protein sequence ID" value="MBP1994103.1"/>
    <property type="molecule type" value="Genomic_DNA"/>
</dbReference>
<sequence>MRGGGFFIPSAFAARKSPPTKRKSLAGCSSFKGTNLYQWLAVHFADEDLLGTLFWLVDNHTSGFVTGFIAPMMVDLWSILLFS</sequence>
<dbReference type="Proteomes" id="UP001519287">
    <property type="component" value="Unassembled WGS sequence"/>
</dbReference>
<comment type="caution">
    <text evidence="1">The sequence shown here is derived from an EMBL/GenBank/DDBJ whole genome shotgun (WGS) entry which is preliminary data.</text>
</comment>
<organism evidence="1 2">
    <name type="scientific">Paenibacillus eucommiae</name>
    <dbReference type="NCBI Taxonomy" id="1355755"/>
    <lineage>
        <taxon>Bacteria</taxon>
        <taxon>Bacillati</taxon>
        <taxon>Bacillota</taxon>
        <taxon>Bacilli</taxon>
        <taxon>Bacillales</taxon>
        <taxon>Paenibacillaceae</taxon>
        <taxon>Paenibacillus</taxon>
    </lineage>
</organism>
<protein>
    <submittedName>
        <fullName evidence="1">Uncharacterized protein</fullName>
    </submittedName>
</protein>
<accession>A0ABS4J2N5</accession>
<gene>
    <name evidence="1" type="ORF">J2Z66_005729</name>
</gene>